<proteinExistence type="predicted"/>
<dbReference type="GO" id="GO:0008270">
    <property type="term" value="F:zinc ion binding"/>
    <property type="evidence" value="ECO:0007669"/>
    <property type="project" value="UniProtKB-KW"/>
</dbReference>
<evidence type="ECO:0000256" key="1">
    <source>
        <dbReference type="ARBA" id="ARBA00004496"/>
    </source>
</evidence>
<evidence type="ECO:0000313" key="12">
    <source>
        <dbReference type="RefSeq" id="XP_013414409.1"/>
    </source>
</evidence>
<dbReference type="GO" id="GO:0000281">
    <property type="term" value="P:mitotic cytokinesis"/>
    <property type="evidence" value="ECO:0007669"/>
    <property type="project" value="InterPro"/>
</dbReference>
<dbReference type="PANTHER" id="PTHR31838">
    <property type="entry name" value="CENTROSOMAL PROTEIN OF 55 KDA"/>
    <property type="match status" value="1"/>
</dbReference>
<evidence type="ECO:0000313" key="11">
    <source>
        <dbReference type="Proteomes" id="UP000085678"/>
    </source>
</evidence>
<gene>
    <name evidence="12" type="primary">LOC106176528</name>
</gene>
<comment type="subcellular location">
    <subcellularLocation>
        <location evidence="1">Cytoplasm</location>
    </subcellularLocation>
</comment>
<evidence type="ECO:0000256" key="6">
    <source>
        <dbReference type="ARBA" id="ARBA00023054"/>
    </source>
</evidence>
<feature type="domain" description="CCHC NOA-type" evidence="10">
    <location>
        <begin position="525"/>
        <end position="557"/>
    </location>
</feature>
<evidence type="ECO:0000256" key="4">
    <source>
        <dbReference type="ARBA" id="ARBA00022771"/>
    </source>
</evidence>
<dbReference type="InterPro" id="IPR034735">
    <property type="entry name" value="NEMO_ZF"/>
</dbReference>
<dbReference type="InterPro" id="IPR022008">
    <property type="entry name" value="EABR"/>
</dbReference>
<evidence type="ECO:0000259" key="10">
    <source>
        <dbReference type="PROSITE" id="PS51801"/>
    </source>
</evidence>
<evidence type="ECO:0000256" key="3">
    <source>
        <dbReference type="ARBA" id="ARBA00022723"/>
    </source>
</evidence>
<feature type="coiled-coil region" evidence="8">
    <location>
        <begin position="410"/>
        <end position="444"/>
    </location>
</feature>
<dbReference type="OrthoDB" id="6066489at2759"/>
<dbReference type="PROSITE" id="PS51801">
    <property type="entry name" value="ZF_CCHC_NOA"/>
    <property type="match status" value="1"/>
</dbReference>
<feature type="coiled-coil region" evidence="8">
    <location>
        <begin position="328"/>
        <end position="383"/>
    </location>
</feature>
<feature type="coiled-coil region" evidence="8">
    <location>
        <begin position="119"/>
        <end position="177"/>
    </location>
</feature>
<feature type="coiled-coil region" evidence="8">
    <location>
        <begin position="210"/>
        <end position="283"/>
    </location>
</feature>
<dbReference type="GO" id="GO:0070530">
    <property type="term" value="F:K63-linked polyubiquitin modification-dependent protein binding"/>
    <property type="evidence" value="ECO:0007669"/>
    <property type="project" value="InterPro"/>
</dbReference>
<dbReference type="Gene3D" id="1.20.5.990">
    <property type="entry name" value="Nemo cc2-lz domain - 1d5 darpin complex"/>
    <property type="match status" value="1"/>
</dbReference>
<protein>
    <submittedName>
        <fullName evidence="12">TNFAIP3-interacting protein 2-like isoform X1</fullName>
    </submittedName>
</protein>
<dbReference type="Pfam" id="PF12180">
    <property type="entry name" value="EABR"/>
    <property type="match status" value="1"/>
</dbReference>
<dbReference type="GeneID" id="106176528"/>
<dbReference type="PANTHER" id="PTHR31838:SF1">
    <property type="entry name" value="CENTROSOMAL PROTEIN OF 55 KDA"/>
    <property type="match status" value="1"/>
</dbReference>
<dbReference type="AlphaFoldDB" id="A0A1S3JWJ3"/>
<evidence type="ECO:0000256" key="7">
    <source>
        <dbReference type="PROSITE-ProRule" id="PRU01142"/>
    </source>
</evidence>
<dbReference type="Proteomes" id="UP000085678">
    <property type="component" value="Unplaced"/>
</dbReference>
<organism evidence="11 12">
    <name type="scientific">Lingula anatina</name>
    <name type="common">Brachiopod</name>
    <name type="synonym">Lingula unguis</name>
    <dbReference type="NCBI Taxonomy" id="7574"/>
    <lineage>
        <taxon>Eukaryota</taxon>
        <taxon>Metazoa</taxon>
        <taxon>Spiralia</taxon>
        <taxon>Lophotrochozoa</taxon>
        <taxon>Brachiopoda</taxon>
        <taxon>Linguliformea</taxon>
        <taxon>Lingulata</taxon>
        <taxon>Lingulida</taxon>
        <taxon>Linguloidea</taxon>
        <taxon>Lingulidae</taxon>
        <taxon>Lingula</taxon>
    </lineage>
</organism>
<evidence type="ECO:0000256" key="5">
    <source>
        <dbReference type="ARBA" id="ARBA00022833"/>
    </source>
</evidence>
<dbReference type="InParanoid" id="A0A1S3JWJ3"/>
<feature type="coiled-coil region" evidence="8">
    <location>
        <begin position="34"/>
        <end position="92"/>
    </location>
</feature>
<evidence type="ECO:0000256" key="9">
    <source>
        <dbReference type="SAM" id="MobiDB-lite"/>
    </source>
</evidence>
<dbReference type="RefSeq" id="XP_013414409.1">
    <property type="nucleotide sequence ID" value="XM_013558955.2"/>
</dbReference>
<keyword evidence="2" id="KW-0963">Cytoplasm</keyword>
<dbReference type="InterPro" id="IPR038926">
    <property type="entry name" value="CEP55"/>
</dbReference>
<dbReference type="KEGG" id="lak:106176528"/>
<dbReference type="GO" id="GO:0051896">
    <property type="term" value="P:regulation of phosphatidylinositol 3-kinase/protein kinase B signal transduction"/>
    <property type="evidence" value="ECO:0007669"/>
    <property type="project" value="InterPro"/>
</dbReference>
<reference evidence="12" key="1">
    <citation type="submission" date="2025-08" db="UniProtKB">
        <authorList>
            <consortium name="RefSeq"/>
        </authorList>
    </citation>
    <scope>IDENTIFICATION</scope>
    <source>
        <tissue evidence="12">Gonads</tissue>
    </source>
</reference>
<dbReference type="GO" id="GO:0005737">
    <property type="term" value="C:cytoplasm"/>
    <property type="evidence" value="ECO:0007669"/>
    <property type="project" value="UniProtKB-SubCell"/>
</dbReference>
<keyword evidence="5" id="KW-0862">Zinc</keyword>
<dbReference type="OMA" id="MCNDLAL"/>
<evidence type="ECO:0000256" key="2">
    <source>
        <dbReference type="ARBA" id="ARBA00022490"/>
    </source>
</evidence>
<dbReference type="Gene3D" id="1.20.5.1180">
    <property type="entry name" value="Geminin coiled-coil domain"/>
    <property type="match status" value="1"/>
</dbReference>
<keyword evidence="11" id="KW-1185">Reference proteome</keyword>
<sequence>MALSKVQAAVSNGRRSPSPEVSIDLSTDSYRNKCQHLSETVKELHKQLKSAQIKLQGYQTISDLHREARQEIEELTSQLQLQERLLDVYKSRLLSLGASISTTVGNDEKYVPGPSKQLIDNLVKENTKLKQHLKFANCDPQQLEEALLAKRELLKRNQELEKLNLELSNQIKVLEKSLEASPQEKDILIRRLTSEIQEIQHSSLTQDVLCQSLSEETNNLKKRLKETAEECQRLAQQLGERERSVENCRKPSAGGSGQIDADVDSLKRRIAQLETQLKEVASMNQRWQNYNEQREQYVRKVQQDCSELETRLKHQHIDPTAAMSENQQKAVDAMLLKYKQKLQNAEDEKQKVEEELMAERREKVALRETVQALTARVDELEHQAQYSRASQSGDDVDILKTQIQIFKDDFEQERRDRETAQGKVHELEDELRIVKQQLEMFQRDAMTSMQRRRQEALQEYERQYYNQHNQGLVARGGNYPRAGNLYMDSNVVADGDDEDDTQEPEGGFDEIDGFDMVDGPIPQGKQSSDFLECPKCQKAYRTEQHTELLEHIDVCCD</sequence>
<evidence type="ECO:0000256" key="8">
    <source>
        <dbReference type="SAM" id="Coils"/>
    </source>
</evidence>
<accession>A0A1S3JWJ3</accession>
<feature type="region of interest" description="Disordered" evidence="9">
    <location>
        <begin position="1"/>
        <end position="26"/>
    </location>
</feature>
<keyword evidence="3" id="KW-0479">Metal-binding</keyword>
<keyword evidence="4 7" id="KW-0863">Zinc-finger</keyword>
<keyword evidence="6 8" id="KW-0175">Coiled coil</keyword>
<name>A0A1S3JWJ3_LINAN</name>